<feature type="transmembrane region" description="Helical" evidence="1">
    <location>
        <begin position="99"/>
        <end position="123"/>
    </location>
</feature>
<keyword evidence="1" id="KW-0812">Transmembrane</keyword>
<dbReference type="EMBL" id="CP000386">
    <property type="protein sequence ID" value="ABG04606.1"/>
    <property type="molecule type" value="Genomic_DNA"/>
</dbReference>
<dbReference type="HOGENOM" id="CLU_1833733_0_0_11"/>
<dbReference type="AlphaFoldDB" id="Q1AVH2"/>
<feature type="transmembrane region" description="Helical" evidence="1">
    <location>
        <begin position="9"/>
        <end position="33"/>
    </location>
</feature>
<accession>Q1AVH2</accession>
<feature type="transmembrane region" description="Helical" evidence="1">
    <location>
        <begin position="39"/>
        <end position="63"/>
    </location>
</feature>
<organism evidence="2 3">
    <name type="scientific">Rubrobacter xylanophilus (strain DSM 9941 / JCM 11954 / NBRC 16129 / PRD-1)</name>
    <dbReference type="NCBI Taxonomy" id="266117"/>
    <lineage>
        <taxon>Bacteria</taxon>
        <taxon>Bacillati</taxon>
        <taxon>Actinomycetota</taxon>
        <taxon>Rubrobacteria</taxon>
        <taxon>Rubrobacterales</taxon>
        <taxon>Rubrobacteraceae</taxon>
        <taxon>Rubrobacter</taxon>
    </lineage>
</organism>
<dbReference type="RefSeq" id="WP_011564623.1">
    <property type="nucleotide sequence ID" value="NC_008148.1"/>
</dbReference>
<evidence type="ECO:0000313" key="2">
    <source>
        <dbReference type="EMBL" id="ABG04606.1"/>
    </source>
</evidence>
<feature type="transmembrane region" description="Helical" evidence="1">
    <location>
        <begin position="70"/>
        <end position="93"/>
    </location>
</feature>
<sequence>MGAAGHWRLAIRCGALACAGAAAAGGVVWWVLGPAHAGAFGYGAGVGVLSLVSVAGTVSLLAGRSFRSRALGVGSFPARYLCVVAALGLPAYWEAWPVLPMAAGVCGVYLVENLVLVPGLMVAGGRRRRKRGVLERRVAA</sequence>
<gene>
    <name evidence="2" type="ordered locus">Rxyl_1645</name>
</gene>
<evidence type="ECO:0000313" key="3">
    <source>
        <dbReference type="Proteomes" id="UP000006637"/>
    </source>
</evidence>
<evidence type="ECO:0000256" key="1">
    <source>
        <dbReference type="SAM" id="Phobius"/>
    </source>
</evidence>
<name>Q1AVH2_RUBXD</name>
<dbReference type="Proteomes" id="UP000006637">
    <property type="component" value="Chromosome"/>
</dbReference>
<keyword evidence="1" id="KW-0472">Membrane</keyword>
<keyword evidence="1" id="KW-1133">Transmembrane helix</keyword>
<reference evidence="2 3" key="1">
    <citation type="submission" date="2006-06" db="EMBL/GenBank/DDBJ databases">
        <title>Complete sequence of Rubrobacter xylanophilus DSM 9941.</title>
        <authorList>
            <consortium name="US DOE Joint Genome Institute"/>
            <person name="Copeland A."/>
            <person name="Lucas S."/>
            <person name="Lapidus A."/>
            <person name="Barry K."/>
            <person name="Detter J.C."/>
            <person name="Glavina del Rio T."/>
            <person name="Hammon N."/>
            <person name="Israni S."/>
            <person name="Dalin E."/>
            <person name="Tice H."/>
            <person name="Pitluck S."/>
            <person name="Munk A.C."/>
            <person name="Brettin T."/>
            <person name="Bruce D."/>
            <person name="Han C."/>
            <person name="Tapia R."/>
            <person name="Gilna P."/>
            <person name="Schmutz J."/>
            <person name="Larimer F."/>
            <person name="Land M."/>
            <person name="Hauser L."/>
            <person name="Kyrpides N."/>
            <person name="Lykidis A."/>
            <person name="da Costa M.S."/>
            <person name="Rainey F.A."/>
            <person name="Empadinhas N."/>
            <person name="Jolivet E."/>
            <person name="Battista J.R."/>
            <person name="Richardson P."/>
        </authorList>
    </citation>
    <scope>NUCLEOTIDE SEQUENCE [LARGE SCALE GENOMIC DNA]</scope>
    <source>
        <strain evidence="3">DSM 9941 / NBRC 16129 / PRD-1</strain>
    </source>
</reference>
<protein>
    <submittedName>
        <fullName evidence="2">Uncharacterized protein</fullName>
    </submittedName>
</protein>
<keyword evidence="3" id="KW-1185">Reference proteome</keyword>
<dbReference type="STRING" id="266117.Rxyl_1645"/>
<dbReference type="KEGG" id="rxy:Rxyl_1645"/>
<proteinExistence type="predicted"/>